<dbReference type="InterPro" id="IPR017441">
    <property type="entry name" value="Protein_kinase_ATP_BS"/>
</dbReference>
<evidence type="ECO:0000256" key="3">
    <source>
        <dbReference type="ARBA" id="ARBA00022679"/>
    </source>
</evidence>
<dbReference type="PROSITE" id="PS00108">
    <property type="entry name" value="PROTEIN_KINASE_ST"/>
    <property type="match status" value="1"/>
</dbReference>
<dbReference type="CDD" id="cd05580">
    <property type="entry name" value="STKc_PKA_like"/>
    <property type="match status" value="1"/>
</dbReference>
<feature type="domain" description="Protein kinase" evidence="11">
    <location>
        <begin position="90"/>
        <end position="337"/>
    </location>
</feature>
<dbReference type="GO" id="GO:0005829">
    <property type="term" value="C:cytosol"/>
    <property type="evidence" value="ECO:0007669"/>
    <property type="project" value="TreeGrafter"/>
</dbReference>
<dbReference type="InterPro" id="IPR008271">
    <property type="entry name" value="Ser/Thr_kinase_AS"/>
</dbReference>
<evidence type="ECO:0000256" key="5">
    <source>
        <dbReference type="ARBA" id="ARBA00022777"/>
    </source>
</evidence>
<dbReference type="GO" id="GO:0005634">
    <property type="term" value="C:nucleus"/>
    <property type="evidence" value="ECO:0007669"/>
    <property type="project" value="TreeGrafter"/>
</dbReference>
<evidence type="ECO:0000256" key="2">
    <source>
        <dbReference type="ARBA" id="ARBA00022527"/>
    </source>
</evidence>
<dbReference type="Gene3D" id="3.30.200.20">
    <property type="entry name" value="Phosphorylase Kinase, domain 1"/>
    <property type="match status" value="1"/>
</dbReference>
<dbReference type="FunFam" id="3.30.200.20:FF:000005">
    <property type="entry name" value="cAMP-dependent protein kinase catalytic subunit"/>
    <property type="match status" value="1"/>
</dbReference>
<comment type="caution">
    <text evidence="13">The sequence shown here is derived from an EMBL/GenBank/DDBJ whole genome shotgun (WGS) entry which is preliminary data.</text>
</comment>
<protein>
    <recommendedName>
        <fullName evidence="1">cAMP-dependent protein kinase</fullName>
        <ecNumber evidence="1">2.7.11.11</ecNumber>
    </recommendedName>
</protein>
<keyword evidence="14" id="KW-1185">Reference proteome</keyword>
<dbReference type="SMART" id="SM00220">
    <property type="entry name" value="S_TKc"/>
    <property type="match status" value="1"/>
</dbReference>
<dbReference type="PANTHER" id="PTHR24353:SF153">
    <property type="entry name" value="CAMP-DEPENDENT PROTEIN KINASE CATALYTIC SUBUNIT 1"/>
    <property type="match status" value="1"/>
</dbReference>
<evidence type="ECO:0000313" key="14">
    <source>
        <dbReference type="Proteomes" id="UP000886523"/>
    </source>
</evidence>
<reference evidence="13" key="1">
    <citation type="journal article" date="2020" name="Nat. Commun.">
        <title>Large-scale genome sequencing of mycorrhizal fungi provides insights into the early evolution of symbiotic traits.</title>
        <authorList>
            <person name="Miyauchi S."/>
            <person name="Kiss E."/>
            <person name="Kuo A."/>
            <person name="Drula E."/>
            <person name="Kohler A."/>
            <person name="Sanchez-Garcia M."/>
            <person name="Morin E."/>
            <person name="Andreopoulos B."/>
            <person name="Barry K.W."/>
            <person name="Bonito G."/>
            <person name="Buee M."/>
            <person name="Carver A."/>
            <person name="Chen C."/>
            <person name="Cichocki N."/>
            <person name="Clum A."/>
            <person name="Culley D."/>
            <person name="Crous P.W."/>
            <person name="Fauchery L."/>
            <person name="Girlanda M."/>
            <person name="Hayes R.D."/>
            <person name="Keri Z."/>
            <person name="LaButti K."/>
            <person name="Lipzen A."/>
            <person name="Lombard V."/>
            <person name="Magnuson J."/>
            <person name="Maillard F."/>
            <person name="Murat C."/>
            <person name="Nolan M."/>
            <person name="Ohm R.A."/>
            <person name="Pangilinan J."/>
            <person name="Pereira M.F."/>
            <person name="Perotto S."/>
            <person name="Peter M."/>
            <person name="Pfister S."/>
            <person name="Riley R."/>
            <person name="Sitrit Y."/>
            <person name="Stielow J.B."/>
            <person name="Szollosi G."/>
            <person name="Zifcakova L."/>
            <person name="Stursova M."/>
            <person name="Spatafora J.W."/>
            <person name="Tedersoo L."/>
            <person name="Vaario L.M."/>
            <person name="Yamada A."/>
            <person name="Yan M."/>
            <person name="Wang P."/>
            <person name="Xu J."/>
            <person name="Bruns T."/>
            <person name="Baldrian P."/>
            <person name="Vilgalys R."/>
            <person name="Dunand C."/>
            <person name="Henrissat B."/>
            <person name="Grigoriev I.V."/>
            <person name="Hibbett D."/>
            <person name="Nagy L.G."/>
            <person name="Martin F.M."/>
        </authorList>
    </citation>
    <scope>NUCLEOTIDE SEQUENCE</scope>
    <source>
        <strain evidence="13">UP504</strain>
    </source>
</reference>
<dbReference type="EMBL" id="MU128988">
    <property type="protein sequence ID" value="KAF9512311.1"/>
    <property type="molecule type" value="Genomic_DNA"/>
</dbReference>
<dbReference type="GO" id="GO:0004691">
    <property type="term" value="F:cAMP-dependent protein kinase activity"/>
    <property type="evidence" value="ECO:0007669"/>
    <property type="project" value="UniProtKB-EC"/>
</dbReference>
<comment type="similarity">
    <text evidence="10">Belongs to the protein kinase superfamily.</text>
</comment>
<dbReference type="AlphaFoldDB" id="A0A9P6AWX5"/>
<evidence type="ECO:0000256" key="1">
    <source>
        <dbReference type="ARBA" id="ARBA00012444"/>
    </source>
</evidence>
<dbReference type="PROSITE" id="PS50011">
    <property type="entry name" value="PROTEIN_KINASE_DOM"/>
    <property type="match status" value="1"/>
</dbReference>
<gene>
    <name evidence="13" type="ORF">BS47DRAFT_1372843</name>
</gene>
<dbReference type="InterPro" id="IPR000719">
    <property type="entry name" value="Prot_kinase_dom"/>
</dbReference>
<comment type="catalytic activity">
    <reaction evidence="8">
        <text>L-seryl-[protein] + ATP = O-phospho-L-seryl-[protein] + ADP + H(+)</text>
        <dbReference type="Rhea" id="RHEA:17989"/>
        <dbReference type="Rhea" id="RHEA-COMP:9863"/>
        <dbReference type="Rhea" id="RHEA-COMP:11604"/>
        <dbReference type="ChEBI" id="CHEBI:15378"/>
        <dbReference type="ChEBI" id="CHEBI:29999"/>
        <dbReference type="ChEBI" id="CHEBI:30616"/>
        <dbReference type="ChEBI" id="CHEBI:83421"/>
        <dbReference type="ChEBI" id="CHEBI:456216"/>
        <dbReference type="EC" id="2.7.11.11"/>
    </reaction>
</comment>
<dbReference type="Proteomes" id="UP000886523">
    <property type="component" value="Unassembled WGS sequence"/>
</dbReference>
<dbReference type="GO" id="GO:0007165">
    <property type="term" value="P:signal transduction"/>
    <property type="evidence" value="ECO:0007669"/>
    <property type="project" value="UniProtKB-ARBA"/>
</dbReference>
<evidence type="ECO:0000256" key="7">
    <source>
        <dbReference type="ARBA" id="ARBA00047292"/>
    </source>
</evidence>
<proteinExistence type="inferred from homology"/>
<keyword evidence="3" id="KW-0808">Transferase</keyword>
<dbReference type="InterPro" id="IPR011009">
    <property type="entry name" value="Kinase-like_dom_sf"/>
</dbReference>
<dbReference type="OrthoDB" id="63267at2759"/>
<dbReference type="GO" id="GO:0005952">
    <property type="term" value="C:cAMP-dependent protein kinase complex"/>
    <property type="evidence" value="ECO:0007669"/>
    <property type="project" value="TreeGrafter"/>
</dbReference>
<evidence type="ECO:0000256" key="6">
    <source>
        <dbReference type="ARBA" id="ARBA00022840"/>
    </source>
</evidence>
<organism evidence="13 14">
    <name type="scientific">Hydnum rufescens UP504</name>
    <dbReference type="NCBI Taxonomy" id="1448309"/>
    <lineage>
        <taxon>Eukaryota</taxon>
        <taxon>Fungi</taxon>
        <taxon>Dikarya</taxon>
        <taxon>Basidiomycota</taxon>
        <taxon>Agaricomycotina</taxon>
        <taxon>Agaricomycetes</taxon>
        <taxon>Cantharellales</taxon>
        <taxon>Hydnaceae</taxon>
        <taxon>Hydnum</taxon>
    </lineage>
</organism>
<dbReference type="InterPro" id="IPR000961">
    <property type="entry name" value="AGC-kinase_C"/>
</dbReference>
<dbReference type="SUPFAM" id="SSF56112">
    <property type="entry name" value="Protein kinase-like (PK-like)"/>
    <property type="match status" value="1"/>
</dbReference>
<comment type="catalytic activity">
    <reaction evidence="7">
        <text>L-threonyl-[protein] + ATP = O-phospho-L-threonyl-[protein] + ADP + H(+)</text>
        <dbReference type="Rhea" id="RHEA:46608"/>
        <dbReference type="Rhea" id="RHEA-COMP:11060"/>
        <dbReference type="Rhea" id="RHEA-COMP:11605"/>
        <dbReference type="ChEBI" id="CHEBI:15378"/>
        <dbReference type="ChEBI" id="CHEBI:30013"/>
        <dbReference type="ChEBI" id="CHEBI:30616"/>
        <dbReference type="ChEBI" id="CHEBI:61977"/>
        <dbReference type="ChEBI" id="CHEBI:456216"/>
        <dbReference type="EC" id="2.7.11.11"/>
    </reaction>
</comment>
<evidence type="ECO:0000259" key="12">
    <source>
        <dbReference type="PROSITE" id="PS51285"/>
    </source>
</evidence>
<feature type="binding site" evidence="9">
    <location>
        <position position="119"/>
    </location>
    <ligand>
        <name>ATP</name>
        <dbReference type="ChEBI" id="CHEBI:30616"/>
    </ligand>
</feature>
<evidence type="ECO:0000256" key="10">
    <source>
        <dbReference type="RuleBase" id="RU000304"/>
    </source>
</evidence>
<name>A0A9P6AWX5_9AGAM</name>
<feature type="domain" description="AGC-kinase C-terminal" evidence="12">
    <location>
        <begin position="338"/>
        <end position="394"/>
    </location>
</feature>
<keyword evidence="2 10" id="KW-0723">Serine/threonine-protein kinase</keyword>
<dbReference type="PROSITE" id="PS51285">
    <property type="entry name" value="AGC_KINASE_CTER"/>
    <property type="match status" value="1"/>
</dbReference>
<keyword evidence="4 9" id="KW-0547">Nucleotide-binding</keyword>
<dbReference type="SMART" id="SM00133">
    <property type="entry name" value="S_TK_X"/>
    <property type="match status" value="1"/>
</dbReference>
<evidence type="ECO:0000313" key="13">
    <source>
        <dbReference type="EMBL" id="KAF9512311.1"/>
    </source>
</evidence>
<dbReference type="FunFam" id="1.10.510.10:FF:000005">
    <property type="entry name" value="cAMP-dependent protein kinase catalytic subunit alpha"/>
    <property type="match status" value="1"/>
</dbReference>
<evidence type="ECO:0000256" key="9">
    <source>
        <dbReference type="PROSITE-ProRule" id="PRU10141"/>
    </source>
</evidence>
<accession>A0A9P6AWX5</accession>
<dbReference type="EC" id="2.7.11.11" evidence="1"/>
<keyword evidence="6 9" id="KW-0067">ATP-binding</keyword>
<dbReference type="PANTHER" id="PTHR24353">
    <property type="entry name" value="CYCLIC NUCLEOTIDE-DEPENDENT PROTEIN KINASE"/>
    <property type="match status" value="1"/>
</dbReference>
<sequence>MSTGILDNNVPVSDAFLPPQPVVQSPAQYPYLYPELQPPVYQEALPAKIVLPTLPQIMLSSSETQTDSVVAPASSLSDRRVANRYSLNDFVFQHTLGTGSFGRVHLVQSKHNLRFYAVKVLAKEKVVRLKQVEHTNSERGLLGSCKHPFLVNLWGTFQDANNLFMVMDFVAGGELFTLIRKSVRFPPAVAKFYAAEVAVALEYLHGLDIIYRDLKPENILIGQDGHIKLTDFGFAKRVKDQTYTLCGTPDYLAPESVDWYAWGVLIYEMLAGYPPFYTKGADPASLYKKIIEGRVRYPQGFDAGAYDLVQNCLTADLSKRYGNLHRGSVEIFRHPWFSEVEWDLLLSKEIPAPYIPDLKGEGDSSQFETYAENDTSEYGAKGRDEYADLFRDFD</sequence>
<dbReference type="Gene3D" id="1.10.510.10">
    <property type="entry name" value="Transferase(Phosphotransferase) domain 1"/>
    <property type="match status" value="1"/>
</dbReference>
<keyword evidence="5" id="KW-0418">Kinase</keyword>
<evidence type="ECO:0000256" key="4">
    <source>
        <dbReference type="ARBA" id="ARBA00022741"/>
    </source>
</evidence>
<dbReference type="GO" id="GO:0005524">
    <property type="term" value="F:ATP binding"/>
    <property type="evidence" value="ECO:0007669"/>
    <property type="project" value="UniProtKB-UniRule"/>
</dbReference>
<dbReference type="PROSITE" id="PS00107">
    <property type="entry name" value="PROTEIN_KINASE_ATP"/>
    <property type="match status" value="1"/>
</dbReference>
<evidence type="ECO:0000259" key="11">
    <source>
        <dbReference type="PROSITE" id="PS50011"/>
    </source>
</evidence>
<evidence type="ECO:0000256" key="8">
    <source>
        <dbReference type="ARBA" id="ARBA00047454"/>
    </source>
</evidence>
<dbReference type="Pfam" id="PF00069">
    <property type="entry name" value="Pkinase"/>
    <property type="match status" value="1"/>
</dbReference>